<dbReference type="EMBL" id="SWRJ01000001">
    <property type="protein sequence ID" value="NFI20117.1"/>
    <property type="molecule type" value="Genomic_DNA"/>
</dbReference>
<dbReference type="Proteomes" id="UP000482543">
    <property type="component" value="Unassembled WGS sequence"/>
</dbReference>
<dbReference type="AlphaFoldDB" id="A0AA43Y532"/>
<protein>
    <submittedName>
        <fullName evidence="1">Uncharacterized protein</fullName>
    </submittedName>
</protein>
<reference evidence="1 2" key="1">
    <citation type="submission" date="2019-04" db="EMBL/GenBank/DDBJ databases">
        <title>Genome sequencing of Clostridium botulinum Groups I-IV and Clostridium butyricum.</title>
        <authorList>
            <person name="Brunt J."/>
            <person name="Van Vliet A.H.M."/>
            <person name="Stringer S.C."/>
            <person name="Carter A.T."/>
            <person name="Peck M.W."/>
        </authorList>
    </citation>
    <scope>NUCLEOTIDE SEQUENCE [LARGE SCALE GENOMIC DNA]</scope>
    <source>
        <strain evidence="1 2">IFR 15/034</strain>
    </source>
</reference>
<organism evidence="1 2">
    <name type="scientific">Clostridium botulinum</name>
    <dbReference type="NCBI Taxonomy" id="1491"/>
    <lineage>
        <taxon>Bacteria</taxon>
        <taxon>Bacillati</taxon>
        <taxon>Bacillota</taxon>
        <taxon>Clostridia</taxon>
        <taxon>Eubacteriales</taxon>
        <taxon>Clostridiaceae</taxon>
        <taxon>Clostridium</taxon>
    </lineage>
</organism>
<sequence>MRENYNEYRLGEILFYGSKKVLILDIKPLMFYAKIRYLDNNKEACVNIKGLSIQRKNERTLSLGVFSGGVK</sequence>
<evidence type="ECO:0000313" key="2">
    <source>
        <dbReference type="Proteomes" id="UP000482543"/>
    </source>
</evidence>
<gene>
    <name evidence="1" type="ORF">FC964_01725</name>
</gene>
<name>A0AA43Y532_CLOBO</name>
<comment type="caution">
    <text evidence="1">The sequence shown here is derived from an EMBL/GenBank/DDBJ whole genome shotgun (WGS) entry which is preliminary data.</text>
</comment>
<proteinExistence type="predicted"/>
<accession>A0AA43Y532</accession>
<evidence type="ECO:0000313" key="1">
    <source>
        <dbReference type="EMBL" id="NFI20117.1"/>
    </source>
</evidence>